<name>A0A412BP11_MEDGN</name>
<dbReference type="PANTHER" id="PTHR43394:SF1">
    <property type="entry name" value="ATP-BINDING CASSETTE SUB-FAMILY B MEMBER 10, MITOCHONDRIAL"/>
    <property type="match status" value="1"/>
</dbReference>
<feature type="transmembrane region" description="Helical" evidence="5">
    <location>
        <begin position="21"/>
        <end position="44"/>
    </location>
</feature>
<dbReference type="EMBL" id="QRTJ01000064">
    <property type="protein sequence ID" value="RGQ58736.1"/>
    <property type="molecule type" value="Genomic_DNA"/>
</dbReference>
<dbReference type="PROSITE" id="PS50929">
    <property type="entry name" value="ABC_TM1F"/>
    <property type="match status" value="1"/>
</dbReference>
<dbReference type="GO" id="GO:0005524">
    <property type="term" value="F:ATP binding"/>
    <property type="evidence" value="ECO:0007669"/>
    <property type="project" value="UniProtKB-KW"/>
</dbReference>
<dbReference type="InterPro" id="IPR011527">
    <property type="entry name" value="ABC1_TM_dom"/>
</dbReference>
<feature type="transmembrane region" description="Helical" evidence="5">
    <location>
        <begin position="245"/>
        <end position="271"/>
    </location>
</feature>
<evidence type="ECO:0000256" key="1">
    <source>
        <dbReference type="ARBA" id="ARBA00004651"/>
    </source>
</evidence>
<organism evidence="7 8">
    <name type="scientific">Mediterraneibacter gnavus</name>
    <name type="common">Ruminococcus gnavus</name>
    <dbReference type="NCBI Taxonomy" id="33038"/>
    <lineage>
        <taxon>Bacteria</taxon>
        <taxon>Bacillati</taxon>
        <taxon>Bacillota</taxon>
        <taxon>Clostridia</taxon>
        <taxon>Lachnospirales</taxon>
        <taxon>Lachnospiraceae</taxon>
        <taxon>Mediterraneibacter</taxon>
    </lineage>
</organism>
<accession>A0A412BP11</accession>
<dbReference type="AlphaFoldDB" id="A0A412BP11"/>
<feature type="domain" description="ABC transmembrane type-1" evidence="6">
    <location>
        <begin position="24"/>
        <end position="300"/>
    </location>
</feature>
<dbReference type="Pfam" id="PF00005">
    <property type="entry name" value="ABC_tran"/>
    <property type="match status" value="1"/>
</dbReference>
<dbReference type="InterPro" id="IPR027417">
    <property type="entry name" value="P-loop_NTPase"/>
</dbReference>
<evidence type="ECO:0000256" key="5">
    <source>
        <dbReference type="SAM" id="Phobius"/>
    </source>
</evidence>
<feature type="transmembrane region" description="Helical" evidence="5">
    <location>
        <begin position="131"/>
        <end position="151"/>
    </location>
</feature>
<comment type="subcellular location">
    <subcellularLocation>
        <location evidence="1">Cell membrane</location>
        <topology evidence="1">Multi-pass membrane protein</topology>
    </subcellularLocation>
</comment>
<keyword evidence="2 5" id="KW-0812">Transmembrane</keyword>
<dbReference type="GO" id="GO:0005886">
    <property type="term" value="C:plasma membrane"/>
    <property type="evidence" value="ECO:0007669"/>
    <property type="project" value="UniProtKB-SubCell"/>
</dbReference>
<evidence type="ECO:0000256" key="3">
    <source>
        <dbReference type="ARBA" id="ARBA00022989"/>
    </source>
</evidence>
<dbReference type="PANTHER" id="PTHR43394">
    <property type="entry name" value="ATP-DEPENDENT PERMEASE MDL1, MITOCHONDRIAL"/>
    <property type="match status" value="1"/>
</dbReference>
<evidence type="ECO:0000313" key="7">
    <source>
        <dbReference type="EMBL" id="RGQ58736.1"/>
    </source>
</evidence>
<evidence type="ECO:0000256" key="2">
    <source>
        <dbReference type="ARBA" id="ARBA00022692"/>
    </source>
</evidence>
<dbReference type="SUPFAM" id="SSF90123">
    <property type="entry name" value="ABC transporter transmembrane region"/>
    <property type="match status" value="1"/>
</dbReference>
<sequence length="493" mass="55127">MTMKTYTNLKILFPYIKKSKRYLIFGIMGILIASAIVAPVPYFIGNVLDVLVKENVTFSDIKNTLILISAIYFVKFLINMSYQQSFAKLQQKIVNEIRLDMVKSILDAPLSFINKREKGYILSRIGEVQQIGAIFSPTIITNFVGIFEMLFCFMMMMSINVKLTLVALIIVPGYFALSKSISKKITKCTVKMQEDSANLNADMFETLNGIEEVKLLNGKQIQLKKIYFKIQTLIRSAIKQSFSMIVFIQSISFVSDLVTVGILALAGIFIINGEITIGVYTAFSLYIGKLLGVTQSVGTFEITIKPVCATIERAKEFLFSDLETHKGSKKLNENIHEVFFENVSFGYKGNNIVINEMTQKFIEGDKVLLLGENGSGKTTFVKLLVGLYEPVKGKIFINNQSIDKLCKDDIRKRVGIVSQEVFLFKGSVIENILFGVEGKNRKDVSILLEKFGLTDYMERLPNGLDTQISQNGVGISGGQAQIIAFIRAVISVC</sequence>
<dbReference type="Pfam" id="PF00664">
    <property type="entry name" value="ABC_membrane"/>
    <property type="match status" value="1"/>
</dbReference>
<dbReference type="InterPro" id="IPR003439">
    <property type="entry name" value="ABC_transporter-like_ATP-bd"/>
</dbReference>
<dbReference type="CDD" id="cd07346">
    <property type="entry name" value="ABC_6TM_exporters"/>
    <property type="match status" value="1"/>
</dbReference>
<keyword evidence="3 5" id="KW-1133">Transmembrane helix</keyword>
<feature type="transmembrane region" description="Helical" evidence="5">
    <location>
        <begin position="157"/>
        <end position="177"/>
    </location>
</feature>
<dbReference type="InterPro" id="IPR036640">
    <property type="entry name" value="ABC1_TM_sf"/>
</dbReference>
<dbReference type="GO" id="GO:0016887">
    <property type="term" value="F:ATP hydrolysis activity"/>
    <property type="evidence" value="ECO:0007669"/>
    <property type="project" value="InterPro"/>
</dbReference>
<evidence type="ECO:0000259" key="6">
    <source>
        <dbReference type="PROSITE" id="PS50929"/>
    </source>
</evidence>
<evidence type="ECO:0000313" key="8">
    <source>
        <dbReference type="Proteomes" id="UP000286137"/>
    </source>
</evidence>
<reference evidence="7 8" key="1">
    <citation type="submission" date="2018-08" db="EMBL/GenBank/DDBJ databases">
        <title>A genome reference for cultivated species of the human gut microbiota.</title>
        <authorList>
            <person name="Zou Y."/>
            <person name="Xue W."/>
            <person name="Luo G."/>
        </authorList>
    </citation>
    <scope>NUCLEOTIDE SEQUENCE [LARGE SCALE GENOMIC DNA]</scope>
    <source>
        <strain evidence="7 8">AF27-4BH</strain>
    </source>
</reference>
<keyword evidence="7" id="KW-0067">ATP-binding</keyword>
<dbReference type="InterPro" id="IPR039421">
    <property type="entry name" value="Type_1_exporter"/>
</dbReference>
<gene>
    <name evidence="7" type="ORF">DWY88_17100</name>
</gene>
<protein>
    <submittedName>
        <fullName evidence="7">ABC transporter ATP-binding protein</fullName>
    </submittedName>
</protein>
<dbReference type="SUPFAM" id="SSF52540">
    <property type="entry name" value="P-loop containing nucleoside triphosphate hydrolases"/>
    <property type="match status" value="1"/>
</dbReference>
<proteinExistence type="predicted"/>
<dbReference type="Gene3D" id="3.40.50.300">
    <property type="entry name" value="P-loop containing nucleotide triphosphate hydrolases"/>
    <property type="match status" value="1"/>
</dbReference>
<keyword evidence="7" id="KW-0547">Nucleotide-binding</keyword>
<dbReference type="Proteomes" id="UP000286137">
    <property type="component" value="Unassembled WGS sequence"/>
</dbReference>
<evidence type="ECO:0000256" key="4">
    <source>
        <dbReference type="ARBA" id="ARBA00023136"/>
    </source>
</evidence>
<dbReference type="GO" id="GO:0015421">
    <property type="term" value="F:ABC-type oligopeptide transporter activity"/>
    <property type="evidence" value="ECO:0007669"/>
    <property type="project" value="TreeGrafter"/>
</dbReference>
<feature type="transmembrane region" description="Helical" evidence="5">
    <location>
        <begin position="64"/>
        <end position="82"/>
    </location>
</feature>
<keyword evidence="4 5" id="KW-0472">Membrane</keyword>
<dbReference type="Gene3D" id="1.20.1560.10">
    <property type="entry name" value="ABC transporter type 1, transmembrane domain"/>
    <property type="match status" value="1"/>
</dbReference>
<comment type="caution">
    <text evidence="7">The sequence shown here is derived from an EMBL/GenBank/DDBJ whole genome shotgun (WGS) entry which is preliminary data.</text>
</comment>